<feature type="region of interest" description="Disordered" evidence="1">
    <location>
        <begin position="1"/>
        <end position="168"/>
    </location>
</feature>
<dbReference type="Proteomes" id="UP000823388">
    <property type="component" value="Chromosome 6N"/>
</dbReference>
<sequence>MELEAGGRRRPRLRHGDRLNHVGGGGGGGGGGQGQLPGAAVPVGRPHRLGRPVVGLPRAAAPRRGIPPLRLPRAAARDGVGRQPPRSGGPRRRGRHHRRGVQNAGGGAPARRSGCRGLSGRRSGDELGAAGGGRRQHLRHGTALVPPGACGGRPRRPAGGGAASVAPVGHPLRLAPHVVALPRAAAPLPPSLLPHASPSAGVGRQRHRGSGPR</sequence>
<feature type="region of interest" description="Disordered" evidence="1">
    <location>
        <begin position="187"/>
        <end position="213"/>
    </location>
</feature>
<reference evidence="2" key="1">
    <citation type="submission" date="2020-05" db="EMBL/GenBank/DDBJ databases">
        <title>WGS assembly of Panicum virgatum.</title>
        <authorList>
            <person name="Lovell J.T."/>
            <person name="Jenkins J."/>
            <person name="Shu S."/>
            <person name="Juenger T.E."/>
            <person name="Schmutz J."/>
        </authorList>
    </citation>
    <scope>NUCLEOTIDE SEQUENCE</scope>
    <source>
        <strain evidence="2">AP13</strain>
    </source>
</reference>
<feature type="compositionally biased region" description="Basic residues" evidence="1">
    <location>
        <begin position="89"/>
        <end position="100"/>
    </location>
</feature>
<proteinExistence type="predicted"/>
<feature type="compositionally biased region" description="Basic residues" evidence="1">
    <location>
        <begin position="204"/>
        <end position="213"/>
    </location>
</feature>
<feature type="compositionally biased region" description="Low complexity" evidence="1">
    <location>
        <begin position="51"/>
        <end position="74"/>
    </location>
</feature>
<keyword evidence="3" id="KW-1185">Reference proteome</keyword>
<protein>
    <submittedName>
        <fullName evidence="2">Uncharacterized protein</fullName>
    </submittedName>
</protein>
<gene>
    <name evidence="2" type="ORF">PVAP13_6NG226506</name>
</gene>
<organism evidence="2 3">
    <name type="scientific">Panicum virgatum</name>
    <name type="common">Blackwell switchgrass</name>
    <dbReference type="NCBI Taxonomy" id="38727"/>
    <lineage>
        <taxon>Eukaryota</taxon>
        <taxon>Viridiplantae</taxon>
        <taxon>Streptophyta</taxon>
        <taxon>Embryophyta</taxon>
        <taxon>Tracheophyta</taxon>
        <taxon>Spermatophyta</taxon>
        <taxon>Magnoliopsida</taxon>
        <taxon>Liliopsida</taxon>
        <taxon>Poales</taxon>
        <taxon>Poaceae</taxon>
        <taxon>PACMAD clade</taxon>
        <taxon>Panicoideae</taxon>
        <taxon>Panicodae</taxon>
        <taxon>Paniceae</taxon>
        <taxon>Panicinae</taxon>
        <taxon>Panicum</taxon>
        <taxon>Panicum sect. Hiantes</taxon>
    </lineage>
</organism>
<comment type="caution">
    <text evidence="2">The sequence shown here is derived from an EMBL/GenBank/DDBJ whole genome shotgun (WGS) entry which is preliminary data.</text>
</comment>
<feature type="compositionally biased region" description="Low complexity" evidence="1">
    <location>
        <begin position="111"/>
        <end position="121"/>
    </location>
</feature>
<dbReference type="AlphaFoldDB" id="A0A8T0QZS9"/>
<feature type="compositionally biased region" description="Gly residues" evidence="1">
    <location>
        <begin position="22"/>
        <end position="35"/>
    </location>
</feature>
<dbReference type="EMBL" id="CM029048">
    <property type="protein sequence ID" value="KAG2578313.1"/>
    <property type="molecule type" value="Genomic_DNA"/>
</dbReference>
<name>A0A8T0QZS9_PANVG</name>
<evidence type="ECO:0000256" key="1">
    <source>
        <dbReference type="SAM" id="MobiDB-lite"/>
    </source>
</evidence>
<accession>A0A8T0QZS9</accession>
<evidence type="ECO:0000313" key="2">
    <source>
        <dbReference type="EMBL" id="KAG2578313.1"/>
    </source>
</evidence>
<evidence type="ECO:0000313" key="3">
    <source>
        <dbReference type="Proteomes" id="UP000823388"/>
    </source>
</evidence>